<comment type="caution">
    <text evidence="2">The sequence shown here is derived from an EMBL/GenBank/DDBJ whole genome shotgun (WGS) entry which is preliminary data.</text>
</comment>
<dbReference type="EMBL" id="AGEE01000020">
    <property type="protein sequence ID" value="EHO11664.1"/>
    <property type="molecule type" value="Genomic_DNA"/>
</dbReference>
<evidence type="ECO:0000313" key="3">
    <source>
        <dbReference type="Proteomes" id="UP000004834"/>
    </source>
</evidence>
<organism evidence="2 3">
    <name type="scientific">Myroides odoratimimus CIP 101113</name>
    <dbReference type="NCBI Taxonomy" id="883154"/>
    <lineage>
        <taxon>Bacteria</taxon>
        <taxon>Pseudomonadati</taxon>
        <taxon>Bacteroidota</taxon>
        <taxon>Flavobacteriia</taxon>
        <taxon>Flavobacteriales</taxon>
        <taxon>Flavobacteriaceae</taxon>
        <taxon>Myroides</taxon>
    </lineage>
</organism>
<accession>A0AAV3F2K8</accession>
<dbReference type="InterPro" id="IPR046235">
    <property type="entry name" value="DUF6268"/>
</dbReference>
<evidence type="ECO:0000259" key="1">
    <source>
        <dbReference type="Pfam" id="PF19783"/>
    </source>
</evidence>
<dbReference type="Pfam" id="PF19783">
    <property type="entry name" value="DUF6268"/>
    <property type="match status" value="1"/>
</dbReference>
<feature type="domain" description="DUF6268" evidence="1">
    <location>
        <begin position="101"/>
        <end position="326"/>
    </location>
</feature>
<reference evidence="2 3" key="1">
    <citation type="submission" date="2011-11" db="EMBL/GenBank/DDBJ databases">
        <title>The Genome Sequence of Myroides odoratimimus CIP 101113.</title>
        <authorList>
            <person name="Earl A."/>
            <person name="Ward D."/>
            <person name="Feldgarden M."/>
            <person name="Gevers D."/>
            <person name="Huys G."/>
            <person name="Young S.K."/>
            <person name="Zeng Q."/>
            <person name="Gargeya S."/>
            <person name="Fitzgerald M."/>
            <person name="Haas B."/>
            <person name="Abouelleil A."/>
            <person name="Alvarado L."/>
            <person name="Arachchi H.M."/>
            <person name="Berlin A."/>
            <person name="Brown A."/>
            <person name="Chapman S.B."/>
            <person name="Chen Z."/>
            <person name="Dunbar C."/>
            <person name="Freedman E."/>
            <person name="Gearin G."/>
            <person name="Goldberg J."/>
            <person name="Griggs A."/>
            <person name="Gujja S."/>
            <person name="Heiman D."/>
            <person name="Howarth C."/>
            <person name="Larson L."/>
            <person name="Lui A."/>
            <person name="MacDonald P.J.P."/>
            <person name="Montmayeur A."/>
            <person name="Murphy C."/>
            <person name="Neiman D."/>
            <person name="Pearson M."/>
            <person name="Priest M."/>
            <person name="Roberts A."/>
            <person name="Saif S."/>
            <person name="Shea T."/>
            <person name="Shenoy N."/>
            <person name="Sisk P."/>
            <person name="Stolte C."/>
            <person name="Sykes S."/>
            <person name="Wortman J."/>
            <person name="Nusbaum C."/>
            <person name="Birren B."/>
        </authorList>
    </citation>
    <scope>NUCLEOTIDE SEQUENCE [LARGE SCALE GENOMIC DNA]</scope>
    <source>
        <strain evidence="2 3">CIP 101113</strain>
    </source>
</reference>
<protein>
    <recommendedName>
        <fullName evidence="1">DUF6268 domain-containing protein</fullName>
    </recommendedName>
</protein>
<evidence type="ECO:0000313" key="2">
    <source>
        <dbReference type="EMBL" id="EHO11664.1"/>
    </source>
</evidence>
<name>A0AAV3F2K8_9FLAO</name>
<proteinExistence type="predicted"/>
<sequence length="341" mass="38846">MKTTNSANSYKLSNKHCNTLHSKSKPNTKWLNLSMVTLATAFYTHDSYSQIIQDVGGVSFTAHAKATFKDMPSSGDNQDTKFQLNTYDAWLPLPPVTIGKTTIFSNLNYRLMDFNYDNNSTDDPNHIQKIQETKSVIIVRRPVTTRWSILGIIMPTLASDTKTKISFDDFYMDGILGVSRRFGPHSNLEIGLGVHVMYSYGETIVTPGISIDYRSTDDKWLAQFYWPRLNVLYSITPRTQVGFAGSIDWTRFNLKNYTHKQENKEVDYAQFSTVHFGLQAHQQVFKGLTLQVQAGMGLINSYELYDSNQKSINKYSVSSLPYTKISLSYRISGQPNQTRRK</sequence>
<dbReference type="Proteomes" id="UP000004834">
    <property type="component" value="Unassembled WGS sequence"/>
</dbReference>
<dbReference type="AlphaFoldDB" id="A0AAV3F2K8"/>
<dbReference type="RefSeq" id="WP_006263656.1">
    <property type="nucleotide sequence ID" value="NZ_JH590837.1"/>
</dbReference>
<gene>
    <name evidence="2" type="ORF">HMPREF9715_02013</name>
</gene>